<evidence type="ECO:0000313" key="2">
    <source>
        <dbReference type="Proteomes" id="UP000032737"/>
    </source>
</evidence>
<dbReference type="EMBL" id="FO681348">
    <property type="protein sequence ID" value="CCV65607.1"/>
    <property type="molecule type" value="Genomic_DNA"/>
</dbReference>
<organism evidence="1 2">
    <name type="scientific">Acholeplasma brassicae</name>
    <dbReference type="NCBI Taxonomy" id="61635"/>
    <lineage>
        <taxon>Bacteria</taxon>
        <taxon>Bacillati</taxon>
        <taxon>Mycoplasmatota</taxon>
        <taxon>Mollicutes</taxon>
        <taxon>Acholeplasmatales</taxon>
        <taxon>Acholeplasmataceae</taxon>
        <taxon>Acholeplasma</taxon>
    </lineage>
</organism>
<protein>
    <submittedName>
        <fullName evidence="1">Uncharacterized protein</fullName>
    </submittedName>
</protein>
<evidence type="ECO:0000313" key="1">
    <source>
        <dbReference type="EMBL" id="CCV65607.1"/>
    </source>
</evidence>
<dbReference type="AlphaFoldDB" id="U4KMX4"/>
<name>U4KMX4_9MOLU</name>
<sequence>MVIILRCLICNSIYYEKRDLRTLFRTKPSFRCQSCEKKYLNVCRYETIPIERFLLHRYYFFEEEVQFTIDAFDDHYLLFLQNTLEEILKNGTLIIVESLSDELFQVLDLLKFSHIYVYCLYVLKI</sequence>
<gene>
    <name evidence="1" type="ORF">BN85305860</name>
</gene>
<dbReference type="STRING" id="61635.BN85305860"/>
<reference evidence="1 2" key="1">
    <citation type="journal article" date="2013" name="J. Mol. Microbiol. Biotechnol.">
        <title>Analysis of the Complete Genomes of Acholeplasma brassicae , A. palmae and A. laidlawii and Their Comparison to the Obligate Parasites from ' Candidatus Phytoplasma'.</title>
        <authorList>
            <person name="Kube M."/>
            <person name="Siewert C."/>
            <person name="Migdoll A.M."/>
            <person name="Duduk B."/>
            <person name="Holz S."/>
            <person name="Rabus R."/>
            <person name="Seemuller E."/>
            <person name="Mitrovic J."/>
            <person name="Muller I."/>
            <person name="Buttner C."/>
            <person name="Reinhardt R."/>
        </authorList>
    </citation>
    <scope>NUCLEOTIDE SEQUENCE [LARGE SCALE GENOMIC DNA]</scope>
    <source>
        <strain evidence="2">0502</strain>
    </source>
</reference>
<dbReference type="Proteomes" id="UP000032737">
    <property type="component" value="Chromosome"/>
</dbReference>
<accession>U4KMX4</accession>
<proteinExistence type="predicted"/>
<dbReference type="KEGG" id="abra:BN85305860"/>
<dbReference type="HOGENOM" id="CLU_1976674_0_0_14"/>
<keyword evidence="2" id="KW-1185">Reference proteome</keyword>